<protein>
    <recommendedName>
        <fullName evidence="4">Histidine kinase</fullName>
    </recommendedName>
</protein>
<feature type="region of interest" description="Disordered" evidence="1">
    <location>
        <begin position="33"/>
        <end position="59"/>
    </location>
</feature>
<evidence type="ECO:0008006" key="4">
    <source>
        <dbReference type="Google" id="ProtNLM"/>
    </source>
</evidence>
<organism evidence="2 3">
    <name type="scientific">Cellulomonas xiejunii</name>
    <dbReference type="NCBI Taxonomy" id="2968083"/>
    <lineage>
        <taxon>Bacteria</taxon>
        <taxon>Bacillati</taxon>
        <taxon>Actinomycetota</taxon>
        <taxon>Actinomycetes</taxon>
        <taxon>Micrococcales</taxon>
        <taxon>Cellulomonadaceae</taxon>
        <taxon>Cellulomonas</taxon>
    </lineage>
</organism>
<dbReference type="EMBL" id="CP101987">
    <property type="protein sequence ID" value="UUI71405.1"/>
    <property type="molecule type" value="Genomic_DNA"/>
</dbReference>
<evidence type="ECO:0000313" key="3">
    <source>
        <dbReference type="Proteomes" id="UP001316384"/>
    </source>
</evidence>
<sequence>MLLRLASLALVVAAFVIGALAWATLSNVVEDAGRTGRSETDVTRPVGALGAPTVGGSGD</sequence>
<reference evidence="2 3" key="1">
    <citation type="submission" date="2022-07" db="EMBL/GenBank/DDBJ databases">
        <title>Novel species in genus cellulomonas.</title>
        <authorList>
            <person name="Ye L."/>
        </authorList>
    </citation>
    <scope>NUCLEOTIDE SEQUENCE [LARGE SCALE GENOMIC DNA]</scope>
    <source>
        <strain evidence="3">zg-B89</strain>
    </source>
</reference>
<name>A0ABY5KM27_9CELL</name>
<dbReference type="RefSeq" id="WP_227575311.1">
    <property type="nucleotide sequence ID" value="NZ_CP101987.1"/>
</dbReference>
<feature type="compositionally biased region" description="Basic and acidic residues" evidence="1">
    <location>
        <begin position="33"/>
        <end position="42"/>
    </location>
</feature>
<evidence type="ECO:0000256" key="1">
    <source>
        <dbReference type="SAM" id="MobiDB-lite"/>
    </source>
</evidence>
<proteinExistence type="predicted"/>
<gene>
    <name evidence="2" type="ORF">NP048_16675</name>
</gene>
<keyword evidence="3" id="KW-1185">Reference proteome</keyword>
<dbReference type="Proteomes" id="UP001316384">
    <property type="component" value="Chromosome"/>
</dbReference>
<evidence type="ECO:0000313" key="2">
    <source>
        <dbReference type="EMBL" id="UUI71405.1"/>
    </source>
</evidence>
<accession>A0ABY5KM27</accession>